<accession>A0A5C6P6B5</accession>
<reference evidence="1 2" key="1">
    <citation type="submission" date="2019-04" db="EMBL/GenBank/DDBJ databases">
        <title>Chromosome genome assembly for Takifugu flavidus.</title>
        <authorList>
            <person name="Xiao S."/>
        </authorList>
    </citation>
    <scope>NUCLEOTIDE SEQUENCE [LARGE SCALE GENOMIC DNA]</scope>
    <source>
        <strain evidence="1">HTHZ2018</strain>
        <tissue evidence="1">Muscle</tissue>
    </source>
</reference>
<evidence type="ECO:0000313" key="2">
    <source>
        <dbReference type="Proteomes" id="UP000324091"/>
    </source>
</evidence>
<gene>
    <name evidence="1" type="ORF">D4764_15G0010630</name>
</gene>
<protein>
    <submittedName>
        <fullName evidence="1">Uncharacterized protein</fullName>
    </submittedName>
</protein>
<comment type="caution">
    <text evidence="1">The sequence shown here is derived from an EMBL/GenBank/DDBJ whole genome shotgun (WGS) entry which is preliminary data.</text>
</comment>
<dbReference type="Proteomes" id="UP000324091">
    <property type="component" value="Chromosome 15"/>
</dbReference>
<keyword evidence="2" id="KW-1185">Reference proteome</keyword>
<sequence length="81" mass="9319">MAPQRKSAYTFEKLASYTWLEATGCTLVARERQQEERFLHRRVGKGKRAQRWTSHSALVHRSISSCGGVQRSGVEEEPRDE</sequence>
<name>A0A5C6P6B5_9TELE</name>
<organism evidence="1 2">
    <name type="scientific">Takifugu flavidus</name>
    <name type="common">sansaifugu</name>
    <dbReference type="NCBI Taxonomy" id="433684"/>
    <lineage>
        <taxon>Eukaryota</taxon>
        <taxon>Metazoa</taxon>
        <taxon>Chordata</taxon>
        <taxon>Craniata</taxon>
        <taxon>Vertebrata</taxon>
        <taxon>Euteleostomi</taxon>
        <taxon>Actinopterygii</taxon>
        <taxon>Neopterygii</taxon>
        <taxon>Teleostei</taxon>
        <taxon>Neoteleostei</taxon>
        <taxon>Acanthomorphata</taxon>
        <taxon>Eupercaria</taxon>
        <taxon>Tetraodontiformes</taxon>
        <taxon>Tetradontoidea</taxon>
        <taxon>Tetraodontidae</taxon>
        <taxon>Takifugu</taxon>
    </lineage>
</organism>
<proteinExistence type="predicted"/>
<evidence type="ECO:0000313" key="1">
    <source>
        <dbReference type="EMBL" id="TWW73667.1"/>
    </source>
</evidence>
<dbReference type="AlphaFoldDB" id="A0A5C6P6B5"/>
<dbReference type="EMBL" id="RHFK02000007">
    <property type="protein sequence ID" value="TWW73667.1"/>
    <property type="molecule type" value="Genomic_DNA"/>
</dbReference>